<keyword evidence="3 7" id="KW-0694">RNA-binding</keyword>
<evidence type="ECO:0000313" key="9">
    <source>
        <dbReference type="EMBL" id="PIZ17081.1"/>
    </source>
</evidence>
<comment type="similarity">
    <text evidence="1 7 8">Belongs to the bacterial ribosomal protein bL20 family.</text>
</comment>
<keyword evidence="4 7" id="KW-0689">Ribosomal protein</keyword>
<dbReference type="GO" id="GO:0005840">
    <property type="term" value="C:ribosome"/>
    <property type="evidence" value="ECO:0007669"/>
    <property type="project" value="UniProtKB-KW"/>
</dbReference>
<dbReference type="GO" id="GO:0019843">
    <property type="term" value="F:rRNA binding"/>
    <property type="evidence" value="ECO:0007669"/>
    <property type="project" value="UniProtKB-UniRule"/>
</dbReference>
<dbReference type="NCBIfam" id="TIGR01032">
    <property type="entry name" value="rplT_bact"/>
    <property type="match status" value="1"/>
</dbReference>
<evidence type="ECO:0000313" key="10">
    <source>
        <dbReference type="Proteomes" id="UP000229307"/>
    </source>
</evidence>
<evidence type="ECO:0000256" key="2">
    <source>
        <dbReference type="ARBA" id="ARBA00022730"/>
    </source>
</evidence>
<evidence type="ECO:0000256" key="1">
    <source>
        <dbReference type="ARBA" id="ARBA00007698"/>
    </source>
</evidence>
<dbReference type="InterPro" id="IPR049946">
    <property type="entry name" value="RIBOSOMAL_L20_CS"/>
</dbReference>
<protein>
    <recommendedName>
        <fullName evidence="6 7">Large ribosomal subunit protein bL20</fullName>
    </recommendedName>
</protein>
<dbReference type="GO" id="GO:0006412">
    <property type="term" value="P:translation"/>
    <property type="evidence" value="ECO:0007669"/>
    <property type="project" value="InterPro"/>
</dbReference>
<dbReference type="PANTHER" id="PTHR10986">
    <property type="entry name" value="39S RIBOSOMAL PROTEIN L20"/>
    <property type="match status" value="1"/>
</dbReference>
<name>A0A2M7SC61_9BACT</name>
<dbReference type="Proteomes" id="UP000229307">
    <property type="component" value="Unassembled WGS sequence"/>
</dbReference>
<organism evidence="9 10">
    <name type="scientific">Candidatus Desantisbacteria bacterium CG_4_10_14_0_8_um_filter_48_22</name>
    <dbReference type="NCBI Taxonomy" id="1974543"/>
    <lineage>
        <taxon>Bacteria</taxon>
        <taxon>Candidatus Desantisiibacteriota</taxon>
    </lineage>
</organism>
<comment type="caution">
    <text evidence="9">The sequence shown here is derived from an EMBL/GenBank/DDBJ whole genome shotgun (WGS) entry which is preliminary data.</text>
</comment>
<sequence length="116" mass="13385">MRIKRGTVKKRRKQKLFQYVKGFYGGKSKLYRTASDAFKKALAYAYRDRRTRKRDFRTLWIMRINAAARQAGLTYAEMTQGLRKLGVILDRRMLGEMAASDEGAIKYLAGLVKGNV</sequence>
<dbReference type="AlphaFoldDB" id="A0A2M7SC61"/>
<accession>A0A2M7SC61</accession>
<comment type="function">
    <text evidence="7 8">Binds directly to 23S ribosomal RNA and is necessary for the in vitro assembly process of the 50S ribosomal subunit. It is not involved in the protein synthesizing functions of that subunit.</text>
</comment>
<dbReference type="FunFam" id="1.10.1900.20:FF:000001">
    <property type="entry name" value="50S ribosomal protein L20"/>
    <property type="match status" value="1"/>
</dbReference>
<dbReference type="Gene3D" id="6.10.160.10">
    <property type="match status" value="1"/>
</dbReference>
<keyword evidence="5 7" id="KW-0687">Ribonucleoprotein</keyword>
<dbReference type="CDD" id="cd07026">
    <property type="entry name" value="Ribosomal_L20"/>
    <property type="match status" value="1"/>
</dbReference>
<proteinExistence type="inferred from homology"/>
<dbReference type="InterPro" id="IPR005813">
    <property type="entry name" value="Ribosomal_bL20"/>
</dbReference>
<dbReference type="GO" id="GO:1990904">
    <property type="term" value="C:ribonucleoprotein complex"/>
    <property type="evidence" value="ECO:0007669"/>
    <property type="project" value="UniProtKB-KW"/>
</dbReference>
<keyword evidence="2 7" id="KW-0699">rRNA-binding</keyword>
<dbReference type="InterPro" id="IPR035566">
    <property type="entry name" value="Ribosomal_protein_bL20_C"/>
</dbReference>
<evidence type="ECO:0000256" key="3">
    <source>
        <dbReference type="ARBA" id="ARBA00022884"/>
    </source>
</evidence>
<reference evidence="10" key="1">
    <citation type="submission" date="2017-09" db="EMBL/GenBank/DDBJ databases">
        <title>Depth-based differentiation of microbial function through sediment-hosted aquifers and enrichment of novel symbionts in the deep terrestrial subsurface.</title>
        <authorList>
            <person name="Probst A.J."/>
            <person name="Ladd B."/>
            <person name="Jarett J.K."/>
            <person name="Geller-Mcgrath D.E."/>
            <person name="Sieber C.M.K."/>
            <person name="Emerson J.B."/>
            <person name="Anantharaman K."/>
            <person name="Thomas B.C."/>
            <person name="Malmstrom R."/>
            <person name="Stieglmeier M."/>
            <person name="Klingl A."/>
            <person name="Woyke T."/>
            <person name="Ryan C.M."/>
            <person name="Banfield J.F."/>
        </authorList>
    </citation>
    <scope>NUCLEOTIDE SEQUENCE [LARGE SCALE GENOMIC DNA]</scope>
</reference>
<evidence type="ECO:0000256" key="6">
    <source>
        <dbReference type="ARBA" id="ARBA00035172"/>
    </source>
</evidence>
<dbReference type="PROSITE" id="PS00937">
    <property type="entry name" value="RIBOSOMAL_L20"/>
    <property type="match status" value="1"/>
</dbReference>
<gene>
    <name evidence="7" type="primary">rplT</name>
    <name evidence="9" type="ORF">COY52_05295</name>
</gene>
<dbReference type="GO" id="GO:0000027">
    <property type="term" value="P:ribosomal large subunit assembly"/>
    <property type="evidence" value="ECO:0007669"/>
    <property type="project" value="UniProtKB-UniRule"/>
</dbReference>
<dbReference type="GO" id="GO:0003735">
    <property type="term" value="F:structural constituent of ribosome"/>
    <property type="evidence" value="ECO:0007669"/>
    <property type="project" value="InterPro"/>
</dbReference>
<dbReference type="Gene3D" id="1.10.1900.20">
    <property type="entry name" value="Ribosomal protein L20"/>
    <property type="match status" value="1"/>
</dbReference>
<dbReference type="EMBL" id="PFMR01000143">
    <property type="protein sequence ID" value="PIZ17081.1"/>
    <property type="molecule type" value="Genomic_DNA"/>
</dbReference>
<dbReference type="PRINTS" id="PR00062">
    <property type="entry name" value="RIBOSOMALL20"/>
</dbReference>
<dbReference type="Pfam" id="PF00453">
    <property type="entry name" value="Ribosomal_L20"/>
    <property type="match status" value="1"/>
</dbReference>
<evidence type="ECO:0000256" key="5">
    <source>
        <dbReference type="ARBA" id="ARBA00023274"/>
    </source>
</evidence>
<evidence type="ECO:0000256" key="7">
    <source>
        <dbReference type="HAMAP-Rule" id="MF_00382"/>
    </source>
</evidence>
<evidence type="ECO:0000256" key="8">
    <source>
        <dbReference type="RuleBase" id="RU000560"/>
    </source>
</evidence>
<evidence type="ECO:0000256" key="4">
    <source>
        <dbReference type="ARBA" id="ARBA00022980"/>
    </source>
</evidence>
<dbReference type="HAMAP" id="MF_00382">
    <property type="entry name" value="Ribosomal_bL20"/>
    <property type="match status" value="1"/>
</dbReference>
<dbReference type="SUPFAM" id="SSF74731">
    <property type="entry name" value="Ribosomal protein L20"/>
    <property type="match status" value="1"/>
</dbReference>